<sequence>MVVNHHIYDYILKIDKSKPIFEIIVNFNNLLIERYE</sequence>
<dbReference type="EMBL" id="BK032642">
    <property type="protein sequence ID" value="DAF52769.1"/>
    <property type="molecule type" value="Genomic_DNA"/>
</dbReference>
<proteinExistence type="predicted"/>
<protein>
    <submittedName>
        <fullName evidence="1">Uncharacterized protein</fullName>
    </submittedName>
</protein>
<accession>A0A8S5SP41</accession>
<organism evidence="1">
    <name type="scientific">Siphoviridae sp. ctqSm5</name>
    <dbReference type="NCBI Taxonomy" id="2827949"/>
    <lineage>
        <taxon>Viruses</taxon>
        <taxon>Duplodnaviria</taxon>
        <taxon>Heunggongvirae</taxon>
        <taxon>Uroviricota</taxon>
        <taxon>Caudoviricetes</taxon>
    </lineage>
</organism>
<reference evidence="1" key="1">
    <citation type="journal article" date="2021" name="Proc. Natl. Acad. Sci. U.S.A.">
        <title>A Catalog of Tens of Thousands of Viruses from Human Metagenomes Reveals Hidden Associations with Chronic Diseases.</title>
        <authorList>
            <person name="Tisza M.J."/>
            <person name="Buck C.B."/>
        </authorList>
    </citation>
    <scope>NUCLEOTIDE SEQUENCE</scope>
    <source>
        <strain evidence="1">CtqSm5</strain>
    </source>
</reference>
<name>A0A8S5SP41_9CAUD</name>
<evidence type="ECO:0000313" key="1">
    <source>
        <dbReference type="EMBL" id="DAF52769.1"/>
    </source>
</evidence>